<dbReference type="PANTHER" id="PTHR19959:SF119">
    <property type="entry name" value="FUNGAL LIPASE-LIKE DOMAIN-CONTAINING PROTEIN"/>
    <property type="match status" value="1"/>
</dbReference>
<gene>
    <name evidence="1" type="ORF">OFUS_LOCUS19748</name>
</gene>
<evidence type="ECO:0000313" key="1">
    <source>
        <dbReference type="EMBL" id="CAH1795172.1"/>
    </source>
</evidence>
<feature type="non-terminal residue" evidence="1">
    <location>
        <position position="1"/>
    </location>
</feature>
<dbReference type="EMBL" id="CAIIXF020000009">
    <property type="protein sequence ID" value="CAH1795172.1"/>
    <property type="molecule type" value="Genomic_DNA"/>
</dbReference>
<dbReference type="SUPFAM" id="SSF81301">
    <property type="entry name" value="Nucleotidyltransferase"/>
    <property type="match status" value="1"/>
</dbReference>
<protein>
    <submittedName>
        <fullName evidence="1">Uncharacterized protein</fullName>
    </submittedName>
</protein>
<accession>A0A8S4PLT4</accession>
<name>A0A8S4PLT4_OWEFU</name>
<reference evidence="1" key="1">
    <citation type="submission" date="2022-03" db="EMBL/GenBank/DDBJ databases">
        <authorList>
            <person name="Martin C."/>
        </authorList>
    </citation>
    <scope>NUCLEOTIDE SEQUENCE</scope>
</reference>
<feature type="non-terminal residue" evidence="1">
    <location>
        <position position="279"/>
    </location>
</feature>
<sequence length="279" mass="32678">IQMLRKQYPDITLKLDQLKKRELDITKSLKEIPSINKNLQKNPGEVSEEEWRSNRQTHVQLLRELGNLHKEIGEVEMNPMEYVKAVSIYETGIVQCGGELNDELSKYGKKKRSALKLFFKHCLKTDIPIKYLEDEKKNKNELQAIRSKLKKKILKKIDRNESCNCYESGISKEERKEREAERIKQIGEIFKWILQEMKTFISSLVQQSLDLLDFHKDDFALIAFGSFSRKETTPFSDVEFAVVQNSDDLEMQPEYKETITKMVMILHLKFLAFGETVLP</sequence>
<dbReference type="PANTHER" id="PTHR19959">
    <property type="entry name" value="KINESIN LIGHT CHAIN"/>
    <property type="match status" value="1"/>
</dbReference>
<comment type="caution">
    <text evidence="1">The sequence shown here is derived from an EMBL/GenBank/DDBJ whole genome shotgun (WGS) entry which is preliminary data.</text>
</comment>
<dbReference type="Proteomes" id="UP000749559">
    <property type="component" value="Unassembled WGS sequence"/>
</dbReference>
<dbReference type="InterPro" id="IPR043519">
    <property type="entry name" value="NT_sf"/>
</dbReference>
<dbReference type="AlphaFoldDB" id="A0A8S4PLT4"/>
<proteinExistence type="predicted"/>
<evidence type="ECO:0000313" key="2">
    <source>
        <dbReference type="Proteomes" id="UP000749559"/>
    </source>
</evidence>
<organism evidence="1 2">
    <name type="scientific">Owenia fusiformis</name>
    <name type="common">Polychaete worm</name>
    <dbReference type="NCBI Taxonomy" id="6347"/>
    <lineage>
        <taxon>Eukaryota</taxon>
        <taxon>Metazoa</taxon>
        <taxon>Spiralia</taxon>
        <taxon>Lophotrochozoa</taxon>
        <taxon>Annelida</taxon>
        <taxon>Polychaeta</taxon>
        <taxon>Sedentaria</taxon>
        <taxon>Canalipalpata</taxon>
        <taxon>Sabellida</taxon>
        <taxon>Oweniida</taxon>
        <taxon>Oweniidae</taxon>
        <taxon>Owenia</taxon>
    </lineage>
</organism>
<keyword evidence="2" id="KW-1185">Reference proteome</keyword>